<feature type="domain" description="M protein trans-acting positive regulator (MGA) HTH" evidence="4">
    <location>
        <begin position="7"/>
        <end position="54"/>
    </location>
</feature>
<dbReference type="Pfam" id="PF05043">
    <property type="entry name" value="Mga"/>
    <property type="match status" value="1"/>
</dbReference>
<reference evidence="5" key="1">
    <citation type="journal article" date="2020" name="Toxins">
        <title>Characterization of Two Novel Bacillus thuringiensis Cry8 Toxins Reveal Differential Specificity of Protoxins or Activated Toxins against Chrysomeloidea Coleopteran Superfamily.</title>
        <authorList>
            <person name="Shu C."/>
            <person name="Yan G."/>
            <person name="Huang S."/>
            <person name="Geng Y."/>
            <person name="Soberon M."/>
            <person name="Bravo A."/>
            <person name="Geng L."/>
            <person name="Zhang J."/>
        </authorList>
    </citation>
    <scope>NUCLEOTIDE SEQUENCE</scope>
    <source>
        <strain evidence="5">SU4</strain>
    </source>
</reference>
<dbReference type="Gene3D" id="1.10.10.10">
    <property type="entry name" value="Winged helix-like DNA-binding domain superfamily/Winged helix DNA-binding domain"/>
    <property type="match status" value="1"/>
</dbReference>
<dbReference type="InterPro" id="IPR007737">
    <property type="entry name" value="Mga_HTH"/>
</dbReference>
<keyword evidence="1" id="KW-0805">Transcription regulation</keyword>
<protein>
    <submittedName>
        <fullName evidence="5">Helix-turn-helix domain-containing protein</fullName>
    </submittedName>
</protein>
<evidence type="ECO:0000256" key="1">
    <source>
        <dbReference type="ARBA" id="ARBA00023015"/>
    </source>
</evidence>
<evidence type="ECO:0000256" key="2">
    <source>
        <dbReference type="ARBA" id="ARBA00023163"/>
    </source>
</evidence>
<organism evidence="5">
    <name type="scientific">Bacillus thuringiensis</name>
    <dbReference type="NCBI Taxonomy" id="1428"/>
    <lineage>
        <taxon>Bacteria</taxon>
        <taxon>Bacillati</taxon>
        <taxon>Bacillota</taxon>
        <taxon>Bacilli</taxon>
        <taxon>Bacillales</taxon>
        <taxon>Bacillaceae</taxon>
        <taxon>Bacillus</taxon>
        <taxon>Bacillus cereus group</taxon>
    </lineage>
</organism>
<dbReference type="EMBL" id="MT905434">
    <property type="protein sequence ID" value="QOS44496.1"/>
    <property type="molecule type" value="Genomic_DNA"/>
</dbReference>
<sequence>MRSILNKNLRRQLQFLELLYEQDGWHTLGVSAQKLNCSERILRDDIKLINQEFKPFQIETSIKGIILTYPTHYSADFIYQKVLSLSPEFSFMEHIFFNERSDIETIAEELFLSASTLRRIITKLNLYLKQYEIQIITNPCKIIGNEQNIRSIIVHFFYEKYGVTHNPFKEKQIKVLDQLFMYFAKKNQIQLNFPDLIRIRYWTMVNVIRLQHDHTKTIPENFSNLLNMSIFENTSFCQLFQDTFHIEFNKDTVFQLFSIFFNDHYAFTYQQLETMLRKKSNHAWKIIPKIEDLLHSLSDKLGIPIQNQQKIILELYNLQTMNYGRSFILHDKRRLFSEHHSHEFSYFVLLLKKELIRFRFHESFEWNSNFFMETLYILIINWTNLLNALKDKVPVLRVGIFCDSDKEHTLFIRNIMHYQFGHLIHLSMIDELHLDSFKKVTKNYDLLITNISGLIDISIPLVCVNTIPLLQDLNKIQKEIFTLIHVKLSKKFDTHENY</sequence>
<dbReference type="Pfam" id="PF08280">
    <property type="entry name" value="HTH_Mga"/>
    <property type="match status" value="1"/>
</dbReference>
<dbReference type="InterPro" id="IPR036388">
    <property type="entry name" value="WH-like_DNA-bd_sf"/>
</dbReference>
<keyword evidence="2" id="KW-0804">Transcription</keyword>
<name>A0A7M1XYH8_BACTU</name>
<feature type="domain" description="Mga helix-turn-helix" evidence="3">
    <location>
        <begin position="74"/>
        <end position="157"/>
    </location>
</feature>
<dbReference type="AlphaFoldDB" id="A0A7M1XYH8"/>
<dbReference type="InterPro" id="IPR013199">
    <property type="entry name" value="HTH_Mga_DNA-bd_dom"/>
</dbReference>
<evidence type="ECO:0000313" key="5">
    <source>
        <dbReference type="EMBL" id="QOS44496.1"/>
    </source>
</evidence>
<accession>A0A7M1XYH8</accession>
<dbReference type="InterPro" id="IPR050661">
    <property type="entry name" value="BglG_antiterminators"/>
</dbReference>
<evidence type="ECO:0000259" key="3">
    <source>
        <dbReference type="Pfam" id="PF05043"/>
    </source>
</evidence>
<dbReference type="PANTHER" id="PTHR30185:SF18">
    <property type="entry name" value="TRANSCRIPTIONAL REGULATOR MTLR"/>
    <property type="match status" value="1"/>
</dbReference>
<dbReference type="PANTHER" id="PTHR30185">
    <property type="entry name" value="CRYPTIC BETA-GLUCOSIDE BGL OPERON ANTITERMINATOR"/>
    <property type="match status" value="1"/>
</dbReference>
<evidence type="ECO:0000259" key="4">
    <source>
        <dbReference type="Pfam" id="PF08280"/>
    </source>
</evidence>
<proteinExistence type="predicted"/>